<accession>A0A9Q0V2D8</accession>
<keyword evidence="12" id="KW-1185">Reference proteome</keyword>
<dbReference type="EMBL" id="JAPFFK010000010">
    <property type="protein sequence ID" value="KAJ6740687.1"/>
    <property type="molecule type" value="Genomic_DNA"/>
</dbReference>
<evidence type="ECO:0000256" key="4">
    <source>
        <dbReference type="ARBA" id="ARBA00022801"/>
    </source>
</evidence>
<keyword evidence="2 11" id="KW-0645">Protease</keyword>
<proteinExistence type="inferred from homology"/>
<sequence>MYMLLTPKASMRFTKKIQFVCLALVFILGACPSKSIARTLLDGPVYERHEQWMSQYGRVYKDDSEKATRYNIFKENVARIDAFNSQTGKSYKLGVNQFADLTNEDFKASRNRFKGHMCSPQAGPFRYENVSAVPSETWTGESAAATSPFQGSKDSVVMAAMEGINQLTTGKLISLSEQELVDCDTKGENHGCNGGLMDEAFKFIIQNKGLTTEANYPYKGTKGTCNANKAASHAAKITGFEDVPANSEAALMKAVARQPVSVAIDAGGFDIQFYWSGIFTGSCDTQLDHGVTAVGYGVSDGYKYWLVKNSWGAQWGEEGYIRMQKDISAEEGLCGIAMQAS</sequence>
<reference evidence="11" key="2">
    <citation type="journal article" date="2023" name="Int. J. Mol. Sci.">
        <title>De Novo Assembly and Annotation of 11 Diverse Shrub Willow (Salix) Genomes Reveals Novel Gene Organization in Sex-Linked Regions.</title>
        <authorList>
            <person name="Hyden B."/>
            <person name="Feng K."/>
            <person name="Yates T.B."/>
            <person name="Jawdy S."/>
            <person name="Cereghino C."/>
            <person name="Smart L.B."/>
            <person name="Muchero W."/>
        </authorList>
    </citation>
    <scope>NUCLEOTIDE SEQUENCE</scope>
    <source>
        <tissue evidence="11">Shoot tip</tissue>
    </source>
</reference>
<evidence type="ECO:0000256" key="3">
    <source>
        <dbReference type="ARBA" id="ARBA00022729"/>
    </source>
</evidence>
<keyword evidence="7" id="KW-0325">Glycoprotein</keyword>
<evidence type="ECO:0000256" key="5">
    <source>
        <dbReference type="ARBA" id="ARBA00022807"/>
    </source>
</evidence>
<dbReference type="FunFam" id="3.90.70.10:FF:000023">
    <property type="entry name" value="Senescence-specific cysteine protease SAG39"/>
    <property type="match status" value="1"/>
</dbReference>
<comment type="similarity">
    <text evidence="1">Belongs to the peptidase C1 family.</text>
</comment>
<dbReference type="Proteomes" id="UP001151532">
    <property type="component" value="Chromosome 7"/>
</dbReference>
<dbReference type="SMART" id="SM00645">
    <property type="entry name" value="Pept_C1"/>
    <property type="match status" value="1"/>
</dbReference>
<reference evidence="11" key="1">
    <citation type="submission" date="2022-11" db="EMBL/GenBank/DDBJ databases">
        <authorList>
            <person name="Hyden B.L."/>
            <person name="Feng K."/>
            <person name="Yates T."/>
            <person name="Jawdy S."/>
            <person name="Smart L.B."/>
            <person name="Muchero W."/>
        </authorList>
    </citation>
    <scope>NUCLEOTIDE SEQUENCE</scope>
    <source>
        <tissue evidence="11">Shoot tip</tissue>
    </source>
</reference>
<dbReference type="InterPro" id="IPR039417">
    <property type="entry name" value="Peptidase_C1A_papain-like"/>
</dbReference>
<evidence type="ECO:0000256" key="2">
    <source>
        <dbReference type="ARBA" id="ARBA00022670"/>
    </source>
</evidence>
<dbReference type="InterPro" id="IPR013201">
    <property type="entry name" value="Prot_inhib_I29"/>
</dbReference>
<name>A0A9Q0V2D8_SALPP</name>
<evidence type="ECO:0000256" key="1">
    <source>
        <dbReference type="ARBA" id="ARBA00008455"/>
    </source>
</evidence>
<organism evidence="11 12">
    <name type="scientific">Salix purpurea</name>
    <name type="common">Purple osier willow</name>
    <dbReference type="NCBI Taxonomy" id="77065"/>
    <lineage>
        <taxon>Eukaryota</taxon>
        <taxon>Viridiplantae</taxon>
        <taxon>Streptophyta</taxon>
        <taxon>Embryophyta</taxon>
        <taxon>Tracheophyta</taxon>
        <taxon>Spermatophyta</taxon>
        <taxon>Magnoliopsida</taxon>
        <taxon>eudicotyledons</taxon>
        <taxon>Gunneridae</taxon>
        <taxon>Pentapetalae</taxon>
        <taxon>rosids</taxon>
        <taxon>fabids</taxon>
        <taxon>Malpighiales</taxon>
        <taxon>Salicaceae</taxon>
        <taxon>Saliceae</taxon>
        <taxon>Salix</taxon>
    </lineage>
</organism>
<gene>
    <name evidence="11" type="ORF">OIU79_000742</name>
</gene>
<dbReference type="Gene3D" id="3.90.70.10">
    <property type="entry name" value="Cysteine proteinases"/>
    <property type="match status" value="1"/>
</dbReference>
<dbReference type="InterPro" id="IPR025660">
    <property type="entry name" value="Pept_his_AS"/>
</dbReference>
<dbReference type="Pfam" id="PF08246">
    <property type="entry name" value="Inhibitor_I29"/>
    <property type="match status" value="1"/>
</dbReference>
<feature type="domain" description="Cathepsin propeptide inhibitor" evidence="10">
    <location>
        <begin position="49"/>
        <end position="106"/>
    </location>
</feature>
<comment type="caution">
    <text evidence="11">The sequence shown here is derived from an EMBL/GenBank/DDBJ whole genome shotgun (WGS) entry which is preliminary data.</text>
</comment>
<evidence type="ECO:0000313" key="12">
    <source>
        <dbReference type="Proteomes" id="UP001151532"/>
    </source>
</evidence>
<dbReference type="CDD" id="cd02248">
    <property type="entry name" value="Peptidase_C1A"/>
    <property type="match status" value="1"/>
</dbReference>
<dbReference type="AlphaFoldDB" id="A0A9Q0V2D8"/>
<dbReference type="InterPro" id="IPR025661">
    <property type="entry name" value="Pept_asp_AS"/>
</dbReference>
<dbReference type="OrthoDB" id="819087at2759"/>
<dbReference type="InterPro" id="IPR000668">
    <property type="entry name" value="Peptidase_C1A_C"/>
</dbReference>
<dbReference type="InterPro" id="IPR013128">
    <property type="entry name" value="Peptidase_C1A"/>
</dbReference>
<evidence type="ECO:0000313" key="11">
    <source>
        <dbReference type="EMBL" id="KAJ6740687.1"/>
    </source>
</evidence>
<keyword evidence="3" id="KW-0732">Signal</keyword>
<protein>
    <recommendedName>
        <fullName evidence="8">Vignain</fullName>
    </recommendedName>
</protein>
<keyword evidence="6" id="KW-1015">Disulfide bond</keyword>
<dbReference type="SUPFAM" id="SSF54001">
    <property type="entry name" value="Cysteine proteinases"/>
    <property type="match status" value="1"/>
</dbReference>
<keyword evidence="5" id="KW-0788">Thiol protease</keyword>
<evidence type="ECO:0000259" key="10">
    <source>
        <dbReference type="SMART" id="SM00848"/>
    </source>
</evidence>
<dbReference type="GO" id="GO:0008234">
    <property type="term" value="F:cysteine-type peptidase activity"/>
    <property type="evidence" value="ECO:0007669"/>
    <property type="project" value="UniProtKB-KW"/>
</dbReference>
<dbReference type="GO" id="GO:0006508">
    <property type="term" value="P:proteolysis"/>
    <property type="evidence" value="ECO:0007669"/>
    <property type="project" value="UniProtKB-KW"/>
</dbReference>
<dbReference type="PANTHER" id="PTHR12411">
    <property type="entry name" value="CYSTEINE PROTEASE FAMILY C1-RELATED"/>
    <property type="match status" value="1"/>
</dbReference>
<dbReference type="SMART" id="SM00848">
    <property type="entry name" value="Inhibitor_I29"/>
    <property type="match status" value="1"/>
</dbReference>
<evidence type="ECO:0000259" key="9">
    <source>
        <dbReference type="SMART" id="SM00645"/>
    </source>
</evidence>
<feature type="domain" description="Peptidase C1A papain C-terminal" evidence="9">
    <location>
        <begin position="133"/>
        <end position="341"/>
    </location>
</feature>
<evidence type="ECO:0000256" key="8">
    <source>
        <dbReference type="ARBA" id="ARBA00069575"/>
    </source>
</evidence>
<dbReference type="Pfam" id="PF00112">
    <property type="entry name" value="Peptidase_C1"/>
    <property type="match status" value="1"/>
</dbReference>
<evidence type="ECO:0000256" key="7">
    <source>
        <dbReference type="ARBA" id="ARBA00023180"/>
    </source>
</evidence>
<evidence type="ECO:0000256" key="6">
    <source>
        <dbReference type="ARBA" id="ARBA00023157"/>
    </source>
</evidence>
<keyword evidence="4" id="KW-0378">Hydrolase</keyword>
<dbReference type="PROSITE" id="PS00639">
    <property type="entry name" value="THIOL_PROTEASE_HIS"/>
    <property type="match status" value="1"/>
</dbReference>
<dbReference type="PROSITE" id="PS00640">
    <property type="entry name" value="THIOL_PROTEASE_ASN"/>
    <property type="match status" value="1"/>
</dbReference>
<dbReference type="InterPro" id="IPR038765">
    <property type="entry name" value="Papain-like_cys_pep_sf"/>
</dbReference>